<proteinExistence type="predicted"/>
<dbReference type="InterPro" id="IPR029025">
    <property type="entry name" value="T3SS_substrate_exporter_C"/>
</dbReference>
<dbReference type="EMBL" id="JBHUMF010000031">
    <property type="protein sequence ID" value="MFD2682846.1"/>
    <property type="molecule type" value="Genomic_DNA"/>
</dbReference>
<accession>A0ABW5RXW2</accession>
<dbReference type="Gene3D" id="3.40.1690.10">
    <property type="entry name" value="secretion proteins EscU"/>
    <property type="match status" value="1"/>
</dbReference>
<dbReference type="Pfam" id="PF01312">
    <property type="entry name" value="Bac_export_2"/>
    <property type="match status" value="1"/>
</dbReference>
<evidence type="ECO:0000313" key="1">
    <source>
        <dbReference type="EMBL" id="MFD2682846.1"/>
    </source>
</evidence>
<dbReference type="RefSeq" id="WP_377937523.1">
    <property type="nucleotide sequence ID" value="NZ_JBHUMF010000031.1"/>
</dbReference>
<name>A0ABW5RXW2_9BACI</name>
<protein>
    <submittedName>
        <fullName evidence="1">EscU/YscU/HrcU family type III secretion system export apparatus switch protein</fullName>
    </submittedName>
</protein>
<comment type="caution">
    <text evidence="1">The sequence shown here is derived from an EMBL/GenBank/DDBJ whole genome shotgun (WGS) entry which is preliminary data.</text>
</comment>
<dbReference type="InterPro" id="IPR006135">
    <property type="entry name" value="T3SS_substrate_exporter"/>
</dbReference>
<dbReference type="Proteomes" id="UP001597506">
    <property type="component" value="Unassembled WGS sequence"/>
</dbReference>
<dbReference type="PANTHER" id="PTHR30531">
    <property type="entry name" value="FLAGELLAR BIOSYNTHETIC PROTEIN FLHB"/>
    <property type="match status" value="1"/>
</dbReference>
<keyword evidence="2" id="KW-1185">Reference proteome</keyword>
<dbReference type="PANTHER" id="PTHR30531:SF12">
    <property type="entry name" value="FLAGELLAR BIOSYNTHETIC PROTEIN FLHB"/>
    <property type="match status" value="1"/>
</dbReference>
<organism evidence="1 2">
    <name type="scientific">Bacillus seohaeanensis</name>
    <dbReference type="NCBI Taxonomy" id="284580"/>
    <lineage>
        <taxon>Bacteria</taxon>
        <taxon>Bacillati</taxon>
        <taxon>Bacillota</taxon>
        <taxon>Bacilli</taxon>
        <taxon>Bacillales</taxon>
        <taxon>Bacillaceae</taxon>
        <taxon>Bacillus</taxon>
    </lineage>
</organism>
<evidence type="ECO:0000313" key="2">
    <source>
        <dbReference type="Proteomes" id="UP001597506"/>
    </source>
</evidence>
<sequence length="93" mass="10369">MNEKNNRKQAVALSYDKEKQTAPKVLAKGKGVIAENILQKANEHHIPVQEDASLLALLGKLDIHESIPEELYAAVAEVFAFIYQVDNELAKKK</sequence>
<reference evidence="2" key="1">
    <citation type="journal article" date="2019" name="Int. J. Syst. Evol. Microbiol.">
        <title>The Global Catalogue of Microorganisms (GCM) 10K type strain sequencing project: providing services to taxonomists for standard genome sequencing and annotation.</title>
        <authorList>
            <consortium name="The Broad Institute Genomics Platform"/>
            <consortium name="The Broad Institute Genome Sequencing Center for Infectious Disease"/>
            <person name="Wu L."/>
            <person name="Ma J."/>
        </authorList>
    </citation>
    <scope>NUCLEOTIDE SEQUENCE [LARGE SCALE GENOMIC DNA]</scope>
    <source>
        <strain evidence="2">KCTC 3913</strain>
    </source>
</reference>
<dbReference type="SUPFAM" id="SSF160544">
    <property type="entry name" value="EscU C-terminal domain-like"/>
    <property type="match status" value="1"/>
</dbReference>
<gene>
    <name evidence="1" type="ORF">ACFSUL_19065</name>
</gene>